<dbReference type="InterPro" id="IPR054722">
    <property type="entry name" value="PolX-like_BBD"/>
</dbReference>
<comment type="caution">
    <text evidence="4">The sequence shown here is derived from an EMBL/GenBank/DDBJ whole genome shotgun (WGS) entry which is preliminary data.</text>
</comment>
<dbReference type="Pfam" id="PF13976">
    <property type="entry name" value="gag_pre-integrs"/>
    <property type="match status" value="1"/>
</dbReference>
<dbReference type="InterPro" id="IPR036875">
    <property type="entry name" value="Znf_CCHC_sf"/>
</dbReference>
<keyword evidence="5" id="KW-1185">Reference proteome</keyword>
<dbReference type="Pfam" id="PF07727">
    <property type="entry name" value="RVT_2"/>
    <property type="match status" value="1"/>
</dbReference>
<dbReference type="SUPFAM" id="SSF53098">
    <property type="entry name" value="Ribonuclease H-like"/>
    <property type="match status" value="1"/>
</dbReference>
<dbReference type="Proteomes" id="UP000436088">
    <property type="component" value="Unassembled WGS sequence"/>
</dbReference>
<evidence type="ECO:0000256" key="2">
    <source>
        <dbReference type="SAM" id="MobiDB-lite"/>
    </source>
</evidence>
<dbReference type="PANTHER" id="PTHR47481">
    <property type="match status" value="1"/>
</dbReference>
<keyword evidence="1" id="KW-0064">Aspartyl protease</keyword>
<name>A0A6A3A122_HIBSY</name>
<dbReference type="InterPro" id="IPR001584">
    <property type="entry name" value="Integrase_cat-core"/>
</dbReference>
<keyword evidence="1" id="KW-0645">Protease</keyword>
<evidence type="ECO:0000313" key="4">
    <source>
        <dbReference type="EMBL" id="KAE8697713.1"/>
    </source>
</evidence>
<dbReference type="PANTHER" id="PTHR47481:SF30">
    <property type="entry name" value="CCHC-TYPE DOMAIN-CONTAINING PROTEIN"/>
    <property type="match status" value="1"/>
</dbReference>
<proteinExistence type="predicted"/>
<dbReference type="InterPro" id="IPR043502">
    <property type="entry name" value="DNA/RNA_pol_sf"/>
</dbReference>
<accession>A0A6A3A122</accession>
<evidence type="ECO:0000313" key="5">
    <source>
        <dbReference type="Proteomes" id="UP000436088"/>
    </source>
</evidence>
<protein>
    <recommendedName>
        <fullName evidence="3">Integrase catalytic domain-containing protein</fullName>
    </recommendedName>
</protein>
<reference evidence="4" key="1">
    <citation type="submission" date="2019-09" db="EMBL/GenBank/DDBJ databases">
        <title>Draft genome information of white flower Hibiscus syriacus.</title>
        <authorList>
            <person name="Kim Y.-M."/>
        </authorList>
    </citation>
    <scope>NUCLEOTIDE SEQUENCE [LARGE SCALE GENOMIC DNA]</scope>
    <source>
        <strain evidence="4">YM2019G1</strain>
    </source>
</reference>
<dbReference type="InterPro" id="IPR012337">
    <property type="entry name" value="RNaseH-like_sf"/>
</dbReference>
<dbReference type="Gene3D" id="3.30.420.10">
    <property type="entry name" value="Ribonuclease H-like superfamily/Ribonuclease H"/>
    <property type="match status" value="1"/>
</dbReference>
<dbReference type="GO" id="GO:0003676">
    <property type="term" value="F:nucleic acid binding"/>
    <property type="evidence" value="ECO:0007669"/>
    <property type="project" value="InterPro"/>
</dbReference>
<dbReference type="InterPro" id="IPR013103">
    <property type="entry name" value="RVT_2"/>
</dbReference>
<dbReference type="PROSITE" id="PS50994">
    <property type="entry name" value="INTEGRASE"/>
    <property type="match status" value="1"/>
</dbReference>
<sequence>MEFSKGFSHKKINVVLDEMNFLLWKQQILLTVRSHRLERLLTGALMPPPETVLDANGEVSVNEAFEDFVAQDSALASWLLSTISSHLLPQFVGAESAAVIWNMVLQLFANKSTTAAMSLHCKLQSLKKGNDNMRVYLTRVKEICDALASCGCAVSHVGHVANILKGLPREYQPFMAVITTMKDTLSLDDLYTVLLDAEAQLAGFDDQLESLPMSAHLAHREVVCDSYDRDRHESKSVRSSSASRAGGRGRGRHRIQCQLCGKLGHLVDRCWHRYDEDFTCVTSDSRSNKGQSATVHYTIEPSNPSCMVYKGCSQAAGQSQANINSNSGEQHWVVDSGATHHLTPDATKVLSPTEFRGPGKLTVGNGVSLDIRSIGSSVLPSTSSRALLLNDLLHVSSITKNLLSVSKLARDNTIYIEFHAATCYVRDESTKEVLLRGRMDGGLYTFALDDQSKDISGASANLVAADSSLSELWHRRLGHPASFAFNKVAKELGVKLDSEINKNCMACFMGKSHKLPFTQSNTQYSAPFELVFSDLWGPPYVVSNGFRYYISFVDAFTRHTWLYLLKDKSQALLAFQLFQQLVKNQFGVTIKAVQSDWGGEYRSISSVLSKSGIVHRVTCPHTSEQNGVAERKHRHIVELGLVLLAQASLPMKYWSYAMVTAAHLINRLPTKVLDGITPFEKLYKKMPDYSSLKVFGCQCFPHLRPFQNHTLSFRSQSCTNLGFSPQHKGFQCLADDGRVYISRHVVFNEEVFPFAGKDSNLSITPSNMFRSQAIPITGDLRKWQHGTSSIAGEGIVHEGVIDEVMCQPHFAAALPVDIDSPNESPDAVETGLPDESSDVAEVSDEHDIESGSMPTDLRVSTRQPEHASTSSVQSTHNSHSMLTRSKCGVFKPKTYSSYFEAEIPSTVQEAMQSAHWKEAVQSEYDALLKNNTWSLVKLPAGRIPVGCKWLFKLKRNPDGSVNRYKARLIAKGYSQVTSYDFTDMFSPVLKFSTFNVVLALAVSNDWELRHVDVNNAFLNGDLDDVVFMEQPPGFEQVADDGTPLVCKLQRALYGLRQAPRNWHAKLRANLVQIGFVASRADPSLFISRRDDGDIYVLVYVDDIVITGQSSNSIQDVVQLLSARFSLKDLGSLKFFLGIEVLRSRSSIVLCQKKFVLELLTKTVMKGAAACSTPMILASKLSADEGKLLTDATEYRSIVGSLLYMCHTRPDLIYSVGRVAQFMHAPREAHMVAVKRILRYLAGTIDYGLLFALGDVGLTISAFADADWGANIDDRRSVSGYGVFVGSCLVTWSSKKQKTVSRSTMEAEYKCVVDTAAEVTWSKHIDLDVHFVREKVASGQMRVNYIPAPHQLADGFTKPLSKAAFEDFRSKVGVVSGSFV</sequence>
<keyword evidence="1" id="KW-0378">Hydrolase</keyword>
<dbReference type="Pfam" id="PF14223">
    <property type="entry name" value="Retrotran_gag_2"/>
    <property type="match status" value="1"/>
</dbReference>
<feature type="region of interest" description="Disordered" evidence="2">
    <location>
        <begin position="816"/>
        <end position="879"/>
    </location>
</feature>
<evidence type="ECO:0000259" key="3">
    <source>
        <dbReference type="PROSITE" id="PS50994"/>
    </source>
</evidence>
<dbReference type="InterPro" id="IPR036397">
    <property type="entry name" value="RNaseH_sf"/>
</dbReference>
<feature type="compositionally biased region" description="Polar residues" evidence="2">
    <location>
        <begin position="858"/>
        <end position="879"/>
    </location>
</feature>
<dbReference type="GO" id="GO:0015074">
    <property type="term" value="P:DNA integration"/>
    <property type="evidence" value="ECO:0007669"/>
    <property type="project" value="InterPro"/>
</dbReference>
<dbReference type="Pfam" id="PF25597">
    <property type="entry name" value="SH3_retrovirus"/>
    <property type="match status" value="1"/>
</dbReference>
<dbReference type="CDD" id="cd09272">
    <property type="entry name" value="RNase_HI_RT_Ty1"/>
    <property type="match status" value="1"/>
</dbReference>
<dbReference type="SUPFAM" id="SSF57756">
    <property type="entry name" value="Retrovirus zinc finger-like domains"/>
    <property type="match status" value="1"/>
</dbReference>
<dbReference type="Pfam" id="PF00665">
    <property type="entry name" value="rve"/>
    <property type="match status" value="1"/>
</dbReference>
<dbReference type="InterPro" id="IPR025724">
    <property type="entry name" value="GAG-pre-integrase_dom"/>
</dbReference>
<feature type="domain" description="Integrase catalytic" evidence="3">
    <location>
        <begin position="523"/>
        <end position="686"/>
    </location>
</feature>
<organism evidence="4 5">
    <name type="scientific">Hibiscus syriacus</name>
    <name type="common">Rose of Sharon</name>
    <dbReference type="NCBI Taxonomy" id="106335"/>
    <lineage>
        <taxon>Eukaryota</taxon>
        <taxon>Viridiplantae</taxon>
        <taxon>Streptophyta</taxon>
        <taxon>Embryophyta</taxon>
        <taxon>Tracheophyta</taxon>
        <taxon>Spermatophyta</taxon>
        <taxon>Magnoliopsida</taxon>
        <taxon>eudicotyledons</taxon>
        <taxon>Gunneridae</taxon>
        <taxon>Pentapetalae</taxon>
        <taxon>rosids</taxon>
        <taxon>malvids</taxon>
        <taxon>Malvales</taxon>
        <taxon>Malvaceae</taxon>
        <taxon>Malvoideae</taxon>
        <taxon>Hibiscus</taxon>
    </lineage>
</organism>
<dbReference type="GO" id="GO:0008270">
    <property type="term" value="F:zinc ion binding"/>
    <property type="evidence" value="ECO:0007669"/>
    <property type="project" value="InterPro"/>
</dbReference>
<dbReference type="Pfam" id="PF22936">
    <property type="entry name" value="Pol_BBD"/>
    <property type="match status" value="1"/>
</dbReference>
<gene>
    <name evidence="4" type="ORF">F3Y22_tig00110610pilonHSYRG00140</name>
</gene>
<dbReference type="InterPro" id="IPR057670">
    <property type="entry name" value="SH3_retrovirus"/>
</dbReference>
<feature type="region of interest" description="Disordered" evidence="2">
    <location>
        <begin position="229"/>
        <end position="249"/>
    </location>
</feature>
<dbReference type="GO" id="GO:0004190">
    <property type="term" value="F:aspartic-type endopeptidase activity"/>
    <property type="evidence" value="ECO:0007669"/>
    <property type="project" value="UniProtKB-KW"/>
</dbReference>
<evidence type="ECO:0000256" key="1">
    <source>
        <dbReference type="ARBA" id="ARBA00022750"/>
    </source>
</evidence>
<dbReference type="SUPFAM" id="SSF56672">
    <property type="entry name" value="DNA/RNA polymerases"/>
    <property type="match status" value="1"/>
</dbReference>
<dbReference type="EMBL" id="VEPZ02001049">
    <property type="protein sequence ID" value="KAE8697713.1"/>
    <property type="molecule type" value="Genomic_DNA"/>
</dbReference>